<feature type="compositionally biased region" description="Low complexity" evidence="1">
    <location>
        <begin position="191"/>
        <end position="206"/>
    </location>
</feature>
<comment type="caution">
    <text evidence="4">The sequence shown here is derived from an EMBL/GenBank/DDBJ whole genome shotgun (WGS) entry which is preliminary data.</text>
</comment>
<dbReference type="InterPro" id="IPR011009">
    <property type="entry name" value="Kinase-like_dom_sf"/>
</dbReference>
<dbReference type="PROSITE" id="PS50011">
    <property type="entry name" value="PROTEIN_KINASE_DOM"/>
    <property type="match status" value="1"/>
</dbReference>
<protein>
    <recommendedName>
        <fullName evidence="6">Protein kinase domain-containing protein</fullName>
    </recommendedName>
</protein>
<dbReference type="InterPro" id="IPR004045">
    <property type="entry name" value="Glutathione_S-Trfase_N"/>
</dbReference>
<gene>
    <name evidence="4" type="ORF">TrRE_jg8713</name>
</gene>
<dbReference type="PANTHER" id="PTHR44167:SF24">
    <property type="entry name" value="SERINE_THREONINE-PROTEIN KINASE CHK2"/>
    <property type="match status" value="1"/>
</dbReference>
<dbReference type="Gene3D" id="1.10.510.10">
    <property type="entry name" value="Transferase(Phosphotransferase) domain 1"/>
    <property type="match status" value="1"/>
</dbReference>
<dbReference type="PANTHER" id="PTHR44167">
    <property type="entry name" value="OVARIAN-SPECIFIC SERINE/THREONINE-PROTEIN KINASE LOK-RELATED"/>
    <property type="match status" value="1"/>
</dbReference>
<feature type="domain" description="Protein kinase" evidence="2">
    <location>
        <begin position="56"/>
        <end position="490"/>
    </location>
</feature>
<dbReference type="GO" id="GO:0044773">
    <property type="term" value="P:mitotic DNA damage checkpoint signaling"/>
    <property type="evidence" value="ECO:0007669"/>
    <property type="project" value="TreeGrafter"/>
</dbReference>
<dbReference type="GO" id="GO:0005737">
    <property type="term" value="C:cytoplasm"/>
    <property type="evidence" value="ECO:0007669"/>
    <property type="project" value="TreeGrafter"/>
</dbReference>
<evidence type="ECO:0000259" key="3">
    <source>
        <dbReference type="PROSITE" id="PS50404"/>
    </source>
</evidence>
<keyword evidence="5" id="KW-1185">Reference proteome</keyword>
<dbReference type="GO" id="GO:0004674">
    <property type="term" value="F:protein serine/threonine kinase activity"/>
    <property type="evidence" value="ECO:0007669"/>
    <property type="project" value="TreeGrafter"/>
</dbReference>
<dbReference type="OrthoDB" id="206393at2759"/>
<evidence type="ECO:0000259" key="2">
    <source>
        <dbReference type="PROSITE" id="PS50011"/>
    </source>
</evidence>
<dbReference type="GO" id="GO:0005524">
    <property type="term" value="F:ATP binding"/>
    <property type="evidence" value="ECO:0007669"/>
    <property type="project" value="InterPro"/>
</dbReference>
<dbReference type="AlphaFoldDB" id="A0A9W6ZAB1"/>
<proteinExistence type="predicted"/>
<dbReference type="EMBL" id="BRXZ01003236">
    <property type="protein sequence ID" value="GMH50489.1"/>
    <property type="molecule type" value="Genomic_DNA"/>
</dbReference>
<evidence type="ECO:0008006" key="6">
    <source>
        <dbReference type="Google" id="ProtNLM"/>
    </source>
</evidence>
<evidence type="ECO:0000256" key="1">
    <source>
        <dbReference type="SAM" id="MobiDB-lite"/>
    </source>
</evidence>
<dbReference type="SMART" id="SM00220">
    <property type="entry name" value="S_TKc"/>
    <property type="match status" value="1"/>
</dbReference>
<dbReference type="Pfam" id="PF00069">
    <property type="entry name" value="Pkinase"/>
    <property type="match status" value="1"/>
</dbReference>
<feature type="region of interest" description="Disordered" evidence="1">
    <location>
        <begin position="191"/>
        <end position="239"/>
    </location>
</feature>
<dbReference type="InterPro" id="IPR000719">
    <property type="entry name" value="Prot_kinase_dom"/>
</dbReference>
<feature type="region of interest" description="Disordered" evidence="1">
    <location>
        <begin position="591"/>
        <end position="626"/>
    </location>
</feature>
<feature type="compositionally biased region" description="Polar residues" evidence="1">
    <location>
        <begin position="230"/>
        <end position="239"/>
    </location>
</feature>
<reference evidence="4" key="1">
    <citation type="submission" date="2022-07" db="EMBL/GenBank/DDBJ databases">
        <title>Genome analysis of Parmales, a sister group of diatoms, reveals the evolutionary specialization of diatoms from phago-mixotrophs to photoautotrophs.</title>
        <authorList>
            <person name="Ban H."/>
            <person name="Sato S."/>
            <person name="Yoshikawa S."/>
            <person name="Kazumasa Y."/>
            <person name="Nakamura Y."/>
            <person name="Ichinomiya M."/>
            <person name="Saitoh K."/>
            <person name="Sato N."/>
            <person name="Blanc-Mathieu R."/>
            <person name="Endo H."/>
            <person name="Kuwata A."/>
            <person name="Ogata H."/>
        </authorList>
    </citation>
    <scope>NUCLEOTIDE SEQUENCE</scope>
</reference>
<organism evidence="4 5">
    <name type="scientific">Triparma retinervis</name>
    <dbReference type="NCBI Taxonomy" id="2557542"/>
    <lineage>
        <taxon>Eukaryota</taxon>
        <taxon>Sar</taxon>
        <taxon>Stramenopiles</taxon>
        <taxon>Ochrophyta</taxon>
        <taxon>Bolidophyceae</taxon>
        <taxon>Parmales</taxon>
        <taxon>Triparmaceae</taxon>
        <taxon>Triparma</taxon>
    </lineage>
</organism>
<sequence length="626" mass="68519">MGELPDIAKVNRGLNSSLSSNNASSIFSSGGDYLPESDKSSPQGISSGVGAANVSVENILALDGGSKGVFTVNNLVVTSNIPSALRFLNATVGLTQDRLTGLAAISTNSSLTEIRICLESTLTVILRIIEAMEEEASKVHDIVSFKIQDYGSAMEPRKEHFYQSFTLHFPMMNQVASPVLPSHSLSSPVASTASIASSNSSRESGSNDGEKGRKGVKRQSRRSDDSNSSTPVNSPKSPLTYRKLSSLQMNDNKFVFAVENPDTEQEYIMKETTVTSNIELNSTVTLTYFKGWGLAEQCRFLLASHPSTSSFTSVCFSNFDEFDALRESGDLLFGQLPLLEIDGIKIPENILLDSNCNIVVTDFELAKELTSSNSSGGIIHHDSDDFNLVGTPLYIPPEVGSKRFADLAKYDLWSVGVIAWELVSDVNPWGANVDGMRPYDVLQLTNRTSSLDRSVRPPHMSKLYFDFISKVVSGHKGRATVEEAMGHDLFRGLDFADPASLFPSMSVHRDLVTLAPVLYGIKGTQQKKNADDKAFSPAVVSRQLCLQSEEADLQKEINTAVTKLECWQRQQQLIPSEEDLTKIERQNDALRTQLGSEEVMKMPKRGKDKPPNRHRKVSKSGSGQRG</sequence>
<feature type="domain" description="GST N-terminal" evidence="3">
    <location>
        <begin position="282"/>
        <end position="390"/>
    </location>
</feature>
<evidence type="ECO:0000313" key="5">
    <source>
        <dbReference type="Proteomes" id="UP001165082"/>
    </source>
</evidence>
<feature type="compositionally biased region" description="Basic residues" evidence="1">
    <location>
        <begin position="602"/>
        <end position="618"/>
    </location>
</feature>
<evidence type="ECO:0000313" key="4">
    <source>
        <dbReference type="EMBL" id="GMH50489.1"/>
    </source>
</evidence>
<accession>A0A9W6ZAB1</accession>
<dbReference type="SUPFAM" id="SSF56112">
    <property type="entry name" value="Protein kinase-like (PK-like)"/>
    <property type="match status" value="1"/>
</dbReference>
<dbReference type="Proteomes" id="UP001165082">
    <property type="component" value="Unassembled WGS sequence"/>
</dbReference>
<dbReference type="Gene3D" id="3.40.30.10">
    <property type="entry name" value="Glutaredoxin"/>
    <property type="match status" value="1"/>
</dbReference>
<name>A0A9W6ZAB1_9STRA</name>
<dbReference type="GO" id="GO:0005634">
    <property type="term" value="C:nucleus"/>
    <property type="evidence" value="ECO:0007669"/>
    <property type="project" value="TreeGrafter"/>
</dbReference>
<dbReference type="PROSITE" id="PS50404">
    <property type="entry name" value="GST_NTER"/>
    <property type="match status" value="1"/>
</dbReference>